<proteinExistence type="predicted"/>
<organism evidence="1 2">
    <name type="scientific">Roseovarius atlanticus</name>
    <dbReference type="NCBI Taxonomy" id="1641875"/>
    <lineage>
        <taxon>Bacteria</taxon>
        <taxon>Pseudomonadati</taxon>
        <taxon>Pseudomonadota</taxon>
        <taxon>Alphaproteobacteria</taxon>
        <taxon>Rhodobacterales</taxon>
        <taxon>Roseobacteraceae</taxon>
        <taxon>Roseovarius</taxon>
    </lineage>
</organism>
<comment type="caution">
    <text evidence="1">The sequence shown here is derived from an EMBL/GenBank/DDBJ whole genome shotgun (WGS) entry which is preliminary data.</text>
</comment>
<name>A0A0T5NS84_9RHOB</name>
<dbReference type="PATRIC" id="fig|1641875.4.peg.576"/>
<accession>A0A0T5NS84</accession>
<dbReference type="AlphaFoldDB" id="A0A0T5NS84"/>
<reference evidence="1 2" key="1">
    <citation type="submission" date="2015-04" db="EMBL/GenBank/DDBJ databases">
        <title>The draft genome sequence of Roseovarius sp.R12b.</title>
        <authorList>
            <person name="Li G."/>
            <person name="Lai Q."/>
            <person name="Shao Z."/>
            <person name="Yan P."/>
        </authorList>
    </citation>
    <scope>NUCLEOTIDE SEQUENCE [LARGE SCALE GENOMIC DNA]</scope>
    <source>
        <strain evidence="1 2">R12B</strain>
    </source>
</reference>
<dbReference type="Proteomes" id="UP000051295">
    <property type="component" value="Unassembled WGS sequence"/>
</dbReference>
<protein>
    <submittedName>
        <fullName evidence="1">Uncharacterized protein</fullName>
    </submittedName>
</protein>
<dbReference type="RefSeq" id="WP_236544500.1">
    <property type="nucleotide sequence ID" value="NZ_LAXJ01000016.1"/>
</dbReference>
<gene>
    <name evidence="1" type="ORF">XM53_13895</name>
</gene>
<keyword evidence="2" id="KW-1185">Reference proteome</keyword>
<evidence type="ECO:0000313" key="2">
    <source>
        <dbReference type="Proteomes" id="UP000051295"/>
    </source>
</evidence>
<dbReference type="EMBL" id="LAXJ01000016">
    <property type="protein sequence ID" value="KRS11800.1"/>
    <property type="molecule type" value="Genomic_DNA"/>
</dbReference>
<sequence length="96" mass="9921">MSGSYHRSTQIQTIFVPADAYPAVIGLLTVELASDQSIAVGILHPALPGLPSSFVQFGSIDTIEPHGNASTTCCNLDGVCVPDMDKLSAEGCCLGV</sequence>
<evidence type="ECO:0000313" key="1">
    <source>
        <dbReference type="EMBL" id="KRS11800.1"/>
    </source>
</evidence>